<protein>
    <submittedName>
        <fullName evidence="1">Uncharacterized protein</fullName>
    </submittedName>
</protein>
<keyword evidence="2" id="KW-1185">Reference proteome</keyword>
<gene>
    <name evidence="1" type="ORF">ILEXP_LOCUS44824</name>
</gene>
<organism evidence="1 2">
    <name type="scientific">Ilex paraguariensis</name>
    <name type="common">yerba mate</name>
    <dbReference type="NCBI Taxonomy" id="185542"/>
    <lineage>
        <taxon>Eukaryota</taxon>
        <taxon>Viridiplantae</taxon>
        <taxon>Streptophyta</taxon>
        <taxon>Embryophyta</taxon>
        <taxon>Tracheophyta</taxon>
        <taxon>Spermatophyta</taxon>
        <taxon>Magnoliopsida</taxon>
        <taxon>eudicotyledons</taxon>
        <taxon>Gunneridae</taxon>
        <taxon>Pentapetalae</taxon>
        <taxon>asterids</taxon>
        <taxon>campanulids</taxon>
        <taxon>Aquifoliales</taxon>
        <taxon>Aquifoliaceae</taxon>
        <taxon>Ilex</taxon>
    </lineage>
</organism>
<reference evidence="1 2" key="1">
    <citation type="submission" date="2024-02" db="EMBL/GenBank/DDBJ databases">
        <authorList>
            <person name="Vignale AGUSTIN F."/>
            <person name="Sosa J E."/>
            <person name="Modenutti C."/>
        </authorList>
    </citation>
    <scope>NUCLEOTIDE SEQUENCE [LARGE SCALE GENOMIC DNA]</scope>
</reference>
<comment type="caution">
    <text evidence="1">The sequence shown here is derived from an EMBL/GenBank/DDBJ whole genome shotgun (WGS) entry which is preliminary data.</text>
</comment>
<dbReference type="EMBL" id="CAUOFW020006514">
    <property type="protein sequence ID" value="CAK9175030.1"/>
    <property type="molecule type" value="Genomic_DNA"/>
</dbReference>
<evidence type="ECO:0000313" key="1">
    <source>
        <dbReference type="EMBL" id="CAK9175030.1"/>
    </source>
</evidence>
<accession>A0ABC8TZX5</accession>
<evidence type="ECO:0000313" key="2">
    <source>
        <dbReference type="Proteomes" id="UP001642360"/>
    </source>
</evidence>
<dbReference type="AlphaFoldDB" id="A0ABC8TZX5"/>
<name>A0ABC8TZX5_9AQUA</name>
<dbReference type="Proteomes" id="UP001642360">
    <property type="component" value="Unassembled WGS sequence"/>
</dbReference>
<sequence length="130" mass="14438">MSISYVDMGIHPMIEGSLCDEVQKSITHLSNSHKDVWFEPPGATKLHVTARTPRIYPVGFKKLSLLMWSLFGNYVQNFPTMLAALALDEAYKESVLTGESQTQRFGAAPMVPAQEQQDSNFHSPLVLVGN</sequence>
<proteinExistence type="predicted"/>